<keyword evidence="2 9" id="KW-0963">Cytoplasm</keyword>
<dbReference type="GO" id="GO:0005737">
    <property type="term" value="C:cytoplasm"/>
    <property type="evidence" value="ECO:0007669"/>
    <property type="project" value="UniProtKB-SubCell"/>
</dbReference>
<evidence type="ECO:0000256" key="7">
    <source>
        <dbReference type="ARBA" id="ARBA00023242"/>
    </source>
</evidence>
<organism evidence="12 13">
    <name type="scientific">Parthenolecanium corni</name>
    <dbReference type="NCBI Taxonomy" id="536013"/>
    <lineage>
        <taxon>Eukaryota</taxon>
        <taxon>Metazoa</taxon>
        <taxon>Ecdysozoa</taxon>
        <taxon>Arthropoda</taxon>
        <taxon>Hexapoda</taxon>
        <taxon>Insecta</taxon>
        <taxon>Pterygota</taxon>
        <taxon>Neoptera</taxon>
        <taxon>Paraneoptera</taxon>
        <taxon>Hemiptera</taxon>
        <taxon>Sternorrhyncha</taxon>
        <taxon>Coccoidea</taxon>
        <taxon>Coccidae</taxon>
        <taxon>Parthenolecanium</taxon>
    </lineage>
</organism>
<comment type="subunit">
    <text evidence="9">Binds to RNA polymerase II.</text>
</comment>
<dbReference type="EC" id="3.6.5.-" evidence="9"/>
<name>A0AAN9TLU2_9HEMI</name>
<evidence type="ECO:0000256" key="9">
    <source>
        <dbReference type="RuleBase" id="RU365059"/>
    </source>
</evidence>
<dbReference type="Gene3D" id="3.40.50.300">
    <property type="entry name" value="P-loop containing nucleotide triphosphate hydrolases"/>
    <property type="match status" value="1"/>
</dbReference>
<dbReference type="PANTHER" id="PTHR21231">
    <property type="entry name" value="XPA-BINDING PROTEIN 1-RELATED"/>
    <property type="match status" value="1"/>
</dbReference>
<keyword evidence="13" id="KW-1185">Reference proteome</keyword>
<comment type="function">
    <text evidence="8 9">Small GTPase required for proper nuclear import of RNA polymerase II (RNAPII). May act at an RNAP assembly step prior to nuclear import.</text>
</comment>
<sequence length="387" mass="43250">MRYVEVKDCTLHERQELLTLEQCIIFLFSFRFEAVIVDDQFMSSMEAETPSSSESEPTPVCLIVLGMAGSGKTTFVKKLTETLYSSATPPYVVNLDPACFEVPYPCNVDIRDTVKYKEVMKQYGLGPNGAIVTSLNLFATKFSQLTSILEKNRKNHKYIIFDTPGQIEVFTWSASGNIITEALGSSFPTVIIYVIDLCRSLSPVTFMSNMLYACSILYRTKLPLLLVMNKADIVEHAYAVEWMTDFEAFQAALESDTTYISNLTRSMSLALDEFYCNLRFVGLSAMTGTGFDEFLEKVKDAAMEYENDYKVEWQKVKASRLAEAEKEKENLEKEILSSSGVGDAVPLVTSISDGTCIGDVYLKHPGNESSDDSEGEEMPVDKEEIGV</sequence>
<dbReference type="GO" id="GO:0005634">
    <property type="term" value="C:nucleus"/>
    <property type="evidence" value="ECO:0007669"/>
    <property type="project" value="UniProtKB-SubCell"/>
</dbReference>
<dbReference type="InterPro" id="IPR030230">
    <property type="entry name" value="Gpn1/Npa3/XAB1"/>
</dbReference>
<evidence type="ECO:0000256" key="10">
    <source>
        <dbReference type="SAM" id="Coils"/>
    </source>
</evidence>
<dbReference type="CDD" id="cd17870">
    <property type="entry name" value="GPN1"/>
    <property type="match status" value="1"/>
</dbReference>
<dbReference type="Proteomes" id="UP001367676">
    <property type="component" value="Unassembled WGS sequence"/>
</dbReference>
<protein>
    <recommendedName>
        <fullName evidence="9">GPN-loop GTPase</fullName>
        <ecNumber evidence="9">3.6.5.-</ecNumber>
    </recommendedName>
</protein>
<dbReference type="PANTHER" id="PTHR21231:SF8">
    <property type="entry name" value="GPN-LOOP GTPASE 1"/>
    <property type="match status" value="1"/>
</dbReference>
<dbReference type="Pfam" id="PF03029">
    <property type="entry name" value="ATP_bind_1"/>
    <property type="match status" value="1"/>
</dbReference>
<feature type="coiled-coil region" evidence="10">
    <location>
        <begin position="314"/>
        <end position="341"/>
    </location>
</feature>
<accession>A0AAN9TLU2</accession>
<reference evidence="12 13" key="1">
    <citation type="submission" date="2024-03" db="EMBL/GenBank/DDBJ databases">
        <title>Adaptation during the transition from Ophiocordyceps entomopathogen to insect associate is accompanied by gene loss and intensified selection.</title>
        <authorList>
            <person name="Ward C.M."/>
            <person name="Onetto C.A."/>
            <person name="Borneman A.R."/>
        </authorList>
    </citation>
    <scope>NUCLEOTIDE SEQUENCE [LARGE SCALE GENOMIC DNA]</scope>
    <source>
        <strain evidence="12">AWRI1</strain>
        <tissue evidence="12">Single Adult Female</tissue>
    </source>
</reference>
<keyword evidence="5 10" id="KW-0175">Coiled coil</keyword>
<feature type="region of interest" description="Disordered" evidence="11">
    <location>
        <begin position="362"/>
        <end position="387"/>
    </location>
</feature>
<evidence type="ECO:0000256" key="1">
    <source>
        <dbReference type="ARBA" id="ARBA00005290"/>
    </source>
</evidence>
<dbReference type="AlphaFoldDB" id="A0AAN9TLU2"/>
<evidence type="ECO:0000256" key="8">
    <source>
        <dbReference type="ARBA" id="ARBA00055682"/>
    </source>
</evidence>
<evidence type="ECO:0000256" key="3">
    <source>
        <dbReference type="ARBA" id="ARBA00022741"/>
    </source>
</evidence>
<evidence type="ECO:0000256" key="6">
    <source>
        <dbReference type="ARBA" id="ARBA00023134"/>
    </source>
</evidence>
<keyword evidence="3 9" id="KW-0547">Nucleotide-binding</keyword>
<comment type="caution">
    <text evidence="12">The sequence shown here is derived from an EMBL/GenBank/DDBJ whole genome shotgun (WGS) entry which is preliminary data.</text>
</comment>
<evidence type="ECO:0000256" key="11">
    <source>
        <dbReference type="SAM" id="MobiDB-lite"/>
    </source>
</evidence>
<evidence type="ECO:0000313" key="13">
    <source>
        <dbReference type="Proteomes" id="UP001367676"/>
    </source>
</evidence>
<keyword evidence="4 9" id="KW-0378">Hydrolase</keyword>
<keyword evidence="6 9" id="KW-0342">GTP-binding</keyword>
<evidence type="ECO:0000313" key="12">
    <source>
        <dbReference type="EMBL" id="KAK7601072.1"/>
    </source>
</evidence>
<feature type="compositionally biased region" description="Acidic residues" evidence="11">
    <location>
        <begin position="369"/>
        <end position="378"/>
    </location>
</feature>
<keyword evidence="7" id="KW-0539">Nucleus</keyword>
<comment type="similarity">
    <text evidence="1 9">Belongs to the GPN-loop GTPase family.</text>
</comment>
<dbReference type="GO" id="GO:0003924">
    <property type="term" value="F:GTPase activity"/>
    <property type="evidence" value="ECO:0007669"/>
    <property type="project" value="InterPro"/>
</dbReference>
<dbReference type="FunFam" id="3.40.50.300:FF:000888">
    <property type="entry name" value="GPN-loop GTPase 1"/>
    <property type="match status" value="1"/>
</dbReference>
<dbReference type="SUPFAM" id="SSF52540">
    <property type="entry name" value="P-loop containing nucleoside triphosphate hydrolases"/>
    <property type="match status" value="1"/>
</dbReference>
<dbReference type="PRINTS" id="PR00449">
    <property type="entry name" value="RASTRNSFRMNG"/>
</dbReference>
<dbReference type="GO" id="GO:0005525">
    <property type="term" value="F:GTP binding"/>
    <property type="evidence" value="ECO:0007669"/>
    <property type="project" value="UniProtKB-KW"/>
</dbReference>
<proteinExistence type="inferred from homology"/>
<comment type="subcellular location">
    <subcellularLocation>
        <location evidence="9">Cytoplasm</location>
    </subcellularLocation>
    <subcellularLocation>
        <location evidence="9">Nucleus</location>
    </subcellularLocation>
</comment>
<dbReference type="InterPro" id="IPR004130">
    <property type="entry name" value="Gpn"/>
</dbReference>
<gene>
    <name evidence="12" type="ORF">V9T40_008513</name>
</gene>
<evidence type="ECO:0000256" key="5">
    <source>
        <dbReference type="ARBA" id="ARBA00023054"/>
    </source>
</evidence>
<dbReference type="EMBL" id="JBBCAQ010000010">
    <property type="protein sequence ID" value="KAK7601072.1"/>
    <property type="molecule type" value="Genomic_DNA"/>
</dbReference>
<evidence type="ECO:0000256" key="4">
    <source>
        <dbReference type="ARBA" id="ARBA00022801"/>
    </source>
</evidence>
<evidence type="ECO:0000256" key="2">
    <source>
        <dbReference type="ARBA" id="ARBA00022490"/>
    </source>
</evidence>
<dbReference type="InterPro" id="IPR027417">
    <property type="entry name" value="P-loop_NTPase"/>
</dbReference>